<dbReference type="InterPro" id="IPR002491">
    <property type="entry name" value="ABC_transptr_periplasmic_BD"/>
</dbReference>
<dbReference type="Proteomes" id="UP000003639">
    <property type="component" value="Unassembled WGS sequence"/>
</dbReference>
<protein>
    <submittedName>
        <fullName evidence="5">Periplasmic binding protein</fullName>
    </submittedName>
</protein>
<dbReference type="RefSeq" id="WP_006571654.1">
    <property type="nucleotide sequence ID" value="NZ_AAXG02000007.1"/>
</dbReference>
<proteinExistence type="inferred from homology"/>
<dbReference type="Gene3D" id="3.40.50.1980">
    <property type="entry name" value="Nitrogenase molybdenum iron protein domain"/>
    <property type="match status" value="2"/>
</dbReference>
<comment type="similarity">
    <text evidence="1">Belongs to the bacterial solute-binding protein 8 family.</text>
</comment>
<reference evidence="5 6" key="1">
    <citation type="submission" date="2007-04" db="EMBL/GenBank/DDBJ databases">
        <authorList>
            <person name="Fulton L."/>
            <person name="Clifton S."/>
            <person name="Fulton B."/>
            <person name="Xu J."/>
            <person name="Minx P."/>
            <person name="Pepin K.H."/>
            <person name="Johnson M."/>
            <person name="Thiruvilangam P."/>
            <person name="Bhonagiri V."/>
            <person name="Nash W.E."/>
            <person name="Mardis E.R."/>
            <person name="Wilson R.K."/>
        </authorList>
    </citation>
    <scope>NUCLEOTIDE SEQUENCE [LARGE SCALE GENOMIC DNA]</scope>
    <source>
        <strain evidence="5 6">ATCC 29799</strain>
    </source>
</reference>
<accession>A6NSC7</accession>
<evidence type="ECO:0000256" key="2">
    <source>
        <dbReference type="SAM" id="MobiDB-lite"/>
    </source>
</evidence>
<feature type="domain" description="Fe/B12 periplasmic-binding" evidence="4">
    <location>
        <begin position="80"/>
        <end position="350"/>
    </location>
</feature>
<comment type="caution">
    <text evidence="5">The sequence shown here is derived from an EMBL/GenBank/DDBJ whole genome shotgun (WGS) entry which is preliminary data.</text>
</comment>
<dbReference type="InterPro" id="IPR050902">
    <property type="entry name" value="ABC_Transporter_SBP"/>
</dbReference>
<name>A6NSC7_9FIRM</name>
<dbReference type="eggNOG" id="COG0614">
    <property type="taxonomic scope" value="Bacteria"/>
</dbReference>
<dbReference type="PANTHER" id="PTHR30535:SF34">
    <property type="entry name" value="MOLYBDATE-BINDING PROTEIN MOLA"/>
    <property type="match status" value="1"/>
</dbReference>
<evidence type="ECO:0000256" key="1">
    <source>
        <dbReference type="ARBA" id="ARBA00008814"/>
    </source>
</evidence>
<dbReference type="AlphaFoldDB" id="A6NSC7"/>
<keyword evidence="3" id="KW-0732">Signal</keyword>
<evidence type="ECO:0000259" key="4">
    <source>
        <dbReference type="PROSITE" id="PS50983"/>
    </source>
</evidence>
<evidence type="ECO:0000313" key="5">
    <source>
        <dbReference type="EMBL" id="EDN01165.1"/>
    </source>
</evidence>
<dbReference type="OrthoDB" id="89746at2"/>
<keyword evidence="6" id="KW-1185">Reference proteome</keyword>
<evidence type="ECO:0000256" key="3">
    <source>
        <dbReference type="SAM" id="SignalP"/>
    </source>
</evidence>
<evidence type="ECO:0000313" key="6">
    <source>
        <dbReference type="Proteomes" id="UP000003639"/>
    </source>
</evidence>
<reference evidence="5 6" key="2">
    <citation type="submission" date="2007-06" db="EMBL/GenBank/DDBJ databases">
        <title>Draft genome sequence of Pseudoflavonifractor capillosus ATCC 29799.</title>
        <authorList>
            <person name="Sudarsanam P."/>
            <person name="Ley R."/>
            <person name="Guruge J."/>
            <person name="Turnbaugh P.J."/>
            <person name="Mahowald M."/>
            <person name="Liep D."/>
            <person name="Gordon J."/>
        </authorList>
    </citation>
    <scope>NUCLEOTIDE SEQUENCE [LARGE SCALE GENOMIC DNA]</scope>
    <source>
        <strain evidence="5 6">ATCC 29799</strain>
    </source>
</reference>
<feature type="signal peptide" evidence="3">
    <location>
        <begin position="1"/>
        <end position="21"/>
    </location>
</feature>
<sequence length="354" mass="37699">MKYAKRLVCTLLGLAMALSLAACGTPAAQGSPSPSATPTATAPTGTLTGGEESSHYPVTITTYNYAGEPVETVYEKAPERVVAVYQGCIETMIALGLEDHVIASYGLDNEVKDEWKDGFARMHYDESVFAPDKETVTLLQPDLIFSWGSLFGDKKLGDVDGWIAKGTNTYINTNTSSGGSRTLENEYTDILNIGKIFDVEDKAQALVDEMKAQVEETLAAAQGREKVTAAVVEPLNGELSNYSATSLAGDMVTQLGGVLAKSEGNSISKEELVACDPDVIFVVYMAYAGDDPETVMEQQLSAITEDPALASLSAVKNGRVHLVMLGDIYASGPRTIDGLKTLAQGLYPELKTGE</sequence>
<dbReference type="STRING" id="411467.BACCAP_01106"/>
<dbReference type="EMBL" id="AAXG02000007">
    <property type="protein sequence ID" value="EDN01165.1"/>
    <property type="molecule type" value="Genomic_DNA"/>
</dbReference>
<dbReference type="PROSITE" id="PS50983">
    <property type="entry name" value="FE_B12_PBP"/>
    <property type="match status" value="1"/>
</dbReference>
<dbReference type="PANTHER" id="PTHR30535">
    <property type="entry name" value="VITAMIN B12-BINDING PROTEIN"/>
    <property type="match status" value="1"/>
</dbReference>
<feature type="chain" id="PRO_5038410643" evidence="3">
    <location>
        <begin position="22"/>
        <end position="354"/>
    </location>
</feature>
<dbReference type="SUPFAM" id="SSF53807">
    <property type="entry name" value="Helical backbone' metal receptor"/>
    <property type="match status" value="1"/>
</dbReference>
<gene>
    <name evidence="5" type="ORF">BACCAP_01106</name>
</gene>
<dbReference type="PROSITE" id="PS51257">
    <property type="entry name" value="PROKAR_LIPOPROTEIN"/>
    <property type="match status" value="1"/>
</dbReference>
<feature type="region of interest" description="Disordered" evidence="2">
    <location>
        <begin position="28"/>
        <end position="54"/>
    </location>
</feature>
<feature type="compositionally biased region" description="Low complexity" evidence="2">
    <location>
        <begin position="28"/>
        <end position="50"/>
    </location>
</feature>
<dbReference type="Pfam" id="PF01497">
    <property type="entry name" value="Peripla_BP_2"/>
    <property type="match status" value="1"/>
</dbReference>
<organism evidence="5 6">
    <name type="scientific">Pseudoflavonifractor capillosus ATCC 29799</name>
    <dbReference type="NCBI Taxonomy" id="411467"/>
    <lineage>
        <taxon>Bacteria</taxon>
        <taxon>Bacillati</taxon>
        <taxon>Bacillota</taxon>
        <taxon>Clostridia</taxon>
        <taxon>Eubacteriales</taxon>
        <taxon>Oscillospiraceae</taxon>
        <taxon>Pseudoflavonifractor</taxon>
    </lineage>
</organism>